<keyword evidence="4 5" id="KW-0472">Membrane</keyword>
<comment type="subcellular location">
    <subcellularLocation>
        <location evidence="1">Membrane</location>
        <topology evidence="1">Multi-pass membrane protein</topology>
    </subcellularLocation>
</comment>
<dbReference type="EMBL" id="JABSNM010000019">
    <property type="protein sequence ID" value="NRT57789.1"/>
    <property type="molecule type" value="Genomic_DNA"/>
</dbReference>
<keyword evidence="3 5" id="KW-1133">Transmembrane helix</keyword>
<feature type="transmembrane region" description="Helical" evidence="5">
    <location>
        <begin position="275"/>
        <end position="295"/>
    </location>
</feature>
<keyword evidence="2 5" id="KW-0812">Transmembrane</keyword>
<feature type="transmembrane region" description="Helical" evidence="5">
    <location>
        <begin position="41"/>
        <end position="60"/>
    </location>
</feature>
<feature type="transmembrane region" description="Helical" evidence="5">
    <location>
        <begin position="193"/>
        <end position="211"/>
    </location>
</feature>
<accession>A0ABX2G8P4</accession>
<feature type="transmembrane region" description="Helical" evidence="5">
    <location>
        <begin position="400"/>
        <end position="432"/>
    </location>
</feature>
<feature type="transmembrane region" description="Helical" evidence="5">
    <location>
        <begin position="218"/>
        <end position="239"/>
    </location>
</feature>
<dbReference type="Pfam" id="PF01740">
    <property type="entry name" value="STAS"/>
    <property type="match status" value="1"/>
</dbReference>
<feature type="transmembrane region" description="Helical" evidence="5">
    <location>
        <begin position="147"/>
        <end position="165"/>
    </location>
</feature>
<comment type="caution">
    <text evidence="7">The sequence shown here is derived from an EMBL/GenBank/DDBJ whole genome shotgun (WGS) entry which is preliminary data.</text>
</comment>
<sequence length="602" mass="64037">MTDPNAPSLSPVTPARALAERLFGAWVRIVSPATLRADAQAGLLGALLVLPQGIAFASLAGLPPQYGLYSALVPTVVAALAGSSWHVVSGPTNANSLALAAMLAPLVAAGSPGYIELALMVTIMVGLIQTAVGALRLGLLADFISPAALLGFTSGAACLIGIHALRDLLDAGVPRGLGPGGVLVQSAQHLPQASPAALATGLCALGVAGVLRRRRPRWPFMLFGLGAASVLGALLPVLVPGWREVRILGPLPSPWPSFHLPQVEWSRLPELLDKALALSIIALGQSVSIAKAVAARSGQRIDTNREFLGQGLSNLAGGFFSCYLSCGSLNRSMPNLEAGARTPLAGVASALWLLLLVAVSAPLLAHIPQAAIAGLLMLVAWTLLDLARWRRLARLDRTDLAIAATTLAATLLLRLEIAILIGTGLSLVAYLYQTSRPAMRTMGFDSRRADRRFVVRDDTPGALPECPQLKLLRMEGEIYFGAATHVAEHLHALRQNHPGQKHLLVMSKSMNFLDLAGVELWETELRERRAAGGDLHFHRPRPQVMAIWRRTGFLDRLGADHVFPDKQQAIASIFRRLDPAVCARCPVRLFRECQPDDPGAVI</sequence>
<dbReference type="PANTHER" id="PTHR11814">
    <property type="entry name" value="SULFATE TRANSPORTER"/>
    <property type="match status" value="1"/>
</dbReference>
<organism evidence="7 8">
    <name type="scientific">Sphaerotilus uruguayifluvii</name>
    <dbReference type="NCBI Taxonomy" id="2735897"/>
    <lineage>
        <taxon>Bacteria</taxon>
        <taxon>Pseudomonadati</taxon>
        <taxon>Pseudomonadota</taxon>
        <taxon>Betaproteobacteria</taxon>
        <taxon>Burkholderiales</taxon>
        <taxon>Sphaerotilaceae</taxon>
        <taxon>Sphaerotilus</taxon>
    </lineage>
</organism>
<dbReference type="InterPro" id="IPR002645">
    <property type="entry name" value="STAS_dom"/>
</dbReference>
<name>A0ABX2G8P4_9BURK</name>
<evidence type="ECO:0000313" key="7">
    <source>
        <dbReference type="EMBL" id="NRT57789.1"/>
    </source>
</evidence>
<keyword evidence="8" id="KW-1185">Reference proteome</keyword>
<evidence type="ECO:0000256" key="1">
    <source>
        <dbReference type="ARBA" id="ARBA00004141"/>
    </source>
</evidence>
<dbReference type="PROSITE" id="PS50801">
    <property type="entry name" value="STAS"/>
    <property type="match status" value="1"/>
</dbReference>
<dbReference type="Proteomes" id="UP001516061">
    <property type="component" value="Unassembled WGS sequence"/>
</dbReference>
<dbReference type="InterPro" id="IPR011547">
    <property type="entry name" value="SLC26A/SulP_dom"/>
</dbReference>
<evidence type="ECO:0000259" key="6">
    <source>
        <dbReference type="PROSITE" id="PS50801"/>
    </source>
</evidence>
<feature type="transmembrane region" description="Helical" evidence="5">
    <location>
        <begin position="370"/>
        <end position="388"/>
    </location>
</feature>
<evidence type="ECO:0000256" key="2">
    <source>
        <dbReference type="ARBA" id="ARBA00022692"/>
    </source>
</evidence>
<proteinExistence type="predicted"/>
<feature type="domain" description="STAS" evidence="6">
    <location>
        <begin position="467"/>
        <end position="573"/>
    </location>
</feature>
<evidence type="ECO:0000256" key="5">
    <source>
        <dbReference type="SAM" id="Phobius"/>
    </source>
</evidence>
<dbReference type="Pfam" id="PF00916">
    <property type="entry name" value="Sulfate_transp"/>
    <property type="match status" value="1"/>
</dbReference>
<dbReference type="RefSeq" id="WP_173806781.1">
    <property type="nucleotide sequence ID" value="NZ_JABSNM010000019.1"/>
</dbReference>
<reference evidence="7 8" key="1">
    <citation type="submission" date="2020-05" db="EMBL/GenBank/DDBJ databases">
        <title>Genomic Encyclopedia of Type Strains, Phase IV (KMG-V): Genome sequencing to study the core and pangenomes of soil and plant-associated prokaryotes.</title>
        <authorList>
            <person name="Whitman W."/>
        </authorList>
    </citation>
    <scope>NUCLEOTIDE SEQUENCE [LARGE SCALE GENOMIC DNA]</scope>
    <source>
        <strain evidence="7 8">C29</strain>
    </source>
</reference>
<evidence type="ECO:0000313" key="8">
    <source>
        <dbReference type="Proteomes" id="UP001516061"/>
    </source>
</evidence>
<dbReference type="SUPFAM" id="SSF52091">
    <property type="entry name" value="SpoIIaa-like"/>
    <property type="match status" value="1"/>
</dbReference>
<gene>
    <name evidence="7" type="ORF">HNQ01_003550</name>
</gene>
<dbReference type="InterPro" id="IPR001902">
    <property type="entry name" value="SLC26A/SulP_fam"/>
</dbReference>
<feature type="transmembrane region" description="Helical" evidence="5">
    <location>
        <begin position="343"/>
        <end position="364"/>
    </location>
</feature>
<dbReference type="InterPro" id="IPR036513">
    <property type="entry name" value="STAS_dom_sf"/>
</dbReference>
<evidence type="ECO:0000256" key="4">
    <source>
        <dbReference type="ARBA" id="ARBA00023136"/>
    </source>
</evidence>
<dbReference type="Gene3D" id="3.30.750.24">
    <property type="entry name" value="STAS domain"/>
    <property type="match status" value="1"/>
</dbReference>
<evidence type="ECO:0000256" key="3">
    <source>
        <dbReference type="ARBA" id="ARBA00022989"/>
    </source>
</evidence>
<feature type="transmembrane region" description="Helical" evidence="5">
    <location>
        <begin position="117"/>
        <end position="135"/>
    </location>
</feature>
<protein>
    <submittedName>
        <fullName evidence="7">SulP family sulfate permease</fullName>
    </submittedName>
</protein>
<feature type="transmembrane region" description="Helical" evidence="5">
    <location>
        <begin position="66"/>
        <end position="87"/>
    </location>
</feature>
<dbReference type="CDD" id="cd07042">
    <property type="entry name" value="STAS_SulP_like_sulfate_transporter"/>
    <property type="match status" value="1"/>
</dbReference>